<evidence type="ECO:0000313" key="11">
    <source>
        <dbReference type="EMBL" id="RNB86857.1"/>
    </source>
</evidence>
<gene>
    <name evidence="11" type="primary">ehuC</name>
    <name evidence="11" type="ORF">EDM59_10635</name>
</gene>
<feature type="transmembrane region" description="Helical" evidence="9">
    <location>
        <begin position="181"/>
        <end position="200"/>
    </location>
</feature>
<dbReference type="Proteomes" id="UP000269573">
    <property type="component" value="Unassembled WGS sequence"/>
</dbReference>
<keyword evidence="5 9" id="KW-0812">Transmembrane</keyword>
<evidence type="ECO:0000313" key="12">
    <source>
        <dbReference type="Proteomes" id="UP000269573"/>
    </source>
</evidence>
<organism evidence="11 12">
    <name type="scientific">Brevibacillus nitrificans</name>
    <dbReference type="NCBI Taxonomy" id="651560"/>
    <lineage>
        <taxon>Bacteria</taxon>
        <taxon>Bacillati</taxon>
        <taxon>Bacillota</taxon>
        <taxon>Bacilli</taxon>
        <taxon>Bacillales</taxon>
        <taxon>Paenibacillaceae</taxon>
        <taxon>Brevibacillus</taxon>
    </lineage>
</organism>
<keyword evidence="12" id="KW-1185">Reference proteome</keyword>
<keyword evidence="4" id="KW-1003">Cell membrane</keyword>
<evidence type="ECO:0000256" key="4">
    <source>
        <dbReference type="ARBA" id="ARBA00022475"/>
    </source>
</evidence>
<dbReference type="GO" id="GO:0006865">
    <property type="term" value="P:amino acid transport"/>
    <property type="evidence" value="ECO:0007669"/>
    <property type="project" value="UniProtKB-KW"/>
</dbReference>
<dbReference type="PROSITE" id="PS50928">
    <property type="entry name" value="ABC_TM1"/>
    <property type="match status" value="1"/>
</dbReference>
<evidence type="ECO:0000256" key="7">
    <source>
        <dbReference type="ARBA" id="ARBA00022989"/>
    </source>
</evidence>
<feature type="domain" description="ABC transmembrane type-1" evidence="10">
    <location>
        <begin position="12"/>
        <end position="200"/>
    </location>
</feature>
<comment type="caution">
    <text evidence="11">The sequence shown here is derived from an EMBL/GenBank/DDBJ whole genome shotgun (WGS) entry which is preliminary data.</text>
</comment>
<comment type="similarity">
    <text evidence="2">Belongs to the binding-protein-dependent transport system permease family. HisMQ subfamily.</text>
</comment>
<dbReference type="InterPro" id="IPR014342">
    <property type="entry name" value="Ectoine_EhuC"/>
</dbReference>
<keyword evidence="3 9" id="KW-0813">Transport</keyword>
<proteinExistence type="inferred from homology"/>
<dbReference type="InterPro" id="IPR035906">
    <property type="entry name" value="MetI-like_sf"/>
</dbReference>
<accession>A0A3M8DI94</accession>
<dbReference type="Pfam" id="PF00528">
    <property type="entry name" value="BPD_transp_1"/>
    <property type="match status" value="1"/>
</dbReference>
<evidence type="ECO:0000256" key="1">
    <source>
        <dbReference type="ARBA" id="ARBA00004651"/>
    </source>
</evidence>
<dbReference type="PANTHER" id="PTHR30614:SF20">
    <property type="entry name" value="GLUTAMINE TRANSPORT SYSTEM PERMEASE PROTEIN GLNP"/>
    <property type="match status" value="1"/>
</dbReference>
<dbReference type="SUPFAM" id="SSF161098">
    <property type="entry name" value="MetI-like"/>
    <property type="match status" value="1"/>
</dbReference>
<keyword evidence="6" id="KW-0029">Amino-acid transport</keyword>
<protein>
    <submittedName>
        <fullName evidence="11">Ectoine/hydroxyectoine ABC transporter permease subunit EhuC</fullName>
    </submittedName>
</protein>
<dbReference type="Gene3D" id="1.10.3720.10">
    <property type="entry name" value="MetI-like"/>
    <property type="match status" value="1"/>
</dbReference>
<evidence type="ECO:0000256" key="8">
    <source>
        <dbReference type="ARBA" id="ARBA00023136"/>
    </source>
</evidence>
<evidence type="ECO:0000259" key="10">
    <source>
        <dbReference type="PROSITE" id="PS50928"/>
    </source>
</evidence>
<evidence type="ECO:0000256" key="6">
    <source>
        <dbReference type="ARBA" id="ARBA00022970"/>
    </source>
</evidence>
<comment type="subcellular location">
    <subcellularLocation>
        <location evidence="1 9">Cell membrane</location>
        <topology evidence="1 9">Multi-pass membrane protein</topology>
    </subcellularLocation>
</comment>
<sequence>MIDSIPVLLQGAWITVTVTVISMALGLVLGMVAALAKLSKVKIVRWIATQYIDIVRGTPLLVQLFLIYYGLPQLGLTIDPFPSAVLGLGINTGAYVAEVIRSGILAVEKGQHEAAHALGLTPSQTMRLIILPQAFKIIVPPLGNQLILLIKDSSLVSTITLVELTRSAQRIISTTYKPIELYIAAAALYYIASLLATKLINKLEKKVRASE</sequence>
<dbReference type="InterPro" id="IPR010065">
    <property type="entry name" value="AA_ABC_transptr_permease_3TM"/>
</dbReference>
<dbReference type="NCBIfam" id="TIGR01726">
    <property type="entry name" value="HEQRo_perm_3TM"/>
    <property type="match status" value="1"/>
</dbReference>
<reference evidence="11 12" key="1">
    <citation type="submission" date="2018-10" db="EMBL/GenBank/DDBJ databases">
        <title>Phylogenomics of Brevibacillus.</title>
        <authorList>
            <person name="Dunlap C."/>
        </authorList>
    </citation>
    <scope>NUCLEOTIDE SEQUENCE [LARGE SCALE GENOMIC DNA]</scope>
    <source>
        <strain evidence="11 12">JCM 15774</strain>
    </source>
</reference>
<evidence type="ECO:0000256" key="9">
    <source>
        <dbReference type="RuleBase" id="RU363032"/>
    </source>
</evidence>
<dbReference type="EMBL" id="RHHU01000005">
    <property type="protein sequence ID" value="RNB86857.1"/>
    <property type="molecule type" value="Genomic_DNA"/>
</dbReference>
<dbReference type="AlphaFoldDB" id="A0A3M8DI94"/>
<evidence type="ECO:0000256" key="3">
    <source>
        <dbReference type="ARBA" id="ARBA00022448"/>
    </source>
</evidence>
<evidence type="ECO:0000256" key="5">
    <source>
        <dbReference type="ARBA" id="ARBA00022692"/>
    </source>
</evidence>
<feature type="transmembrane region" description="Helical" evidence="9">
    <location>
        <begin position="12"/>
        <end position="36"/>
    </location>
</feature>
<dbReference type="GO" id="GO:0022857">
    <property type="term" value="F:transmembrane transporter activity"/>
    <property type="evidence" value="ECO:0007669"/>
    <property type="project" value="InterPro"/>
</dbReference>
<dbReference type="PANTHER" id="PTHR30614">
    <property type="entry name" value="MEMBRANE COMPONENT OF AMINO ACID ABC TRANSPORTER"/>
    <property type="match status" value="1"/>
</dbReference>
<dbReference type="InterPro" id="IPR043429">
    <property type="entry name" value="ArtM/GltK/GlnP/TcyL/YhdX-like"/>
</dbReference>
<keyword evidence="7 9" id="KW-1133">Transmembrane helix</keyword>
<dbReference type="InterPro" id="IPR000515">
    <property type="entry name" value="MetI-like"/>
</dbReference>
<evidence type="ECO:0000256" key="2">
    <source>
        <dbReference type="ARBA" id="ARBA00010072"/>
    </source>
</evidence>
<keyword evidence="8 9" id="KW-0472">Membrane</keyword>
<name>A0A3M8DI94_9BACL</name>
<dbReference type="NCBIfam" id="TIGR03004">
    <property type="entry name" value="ectoine_ehuC"/>
    <property type="match status" value="1"/>
</dbReference>
<dbReference type="GO" id="GO:0043190">
    <property type="term" value="C:ATP-binding cassette (ABC) transporter complex"/>
    <property type="evidence" value="ECO:0007669"/>
    <property type="project" value="InterPro"/>
</dbReference>
<dbReference type="FunFam" id="1.10.3720.10:FF:000033">
    <property type="entry name" value="Polar amino acid ABC transporter permease"/>
    <property type="match status" value="1"/>
</dbReference>
<dbReference type="CDD" id="cd06261">
    <property type="entry name" value="TM_PBP2"/>
    <property type="match status" value="1"/>
</dbReference>